<reference evidence="4 5" key="1">
    <citation type="submission" date="2016-04" db="EMBL/GenBank/DDBJ databases">
        <title>Draft Genome Sequences of Staphylococcus capitis Strain H36, S. capitis Strain H65, S. cohnii Strain H62, S. hominis Strain H69, Mycobacterium iranicum Strain H39, Plantibacter sp. Strain H53, Pseudomonas oryzihabitans Strain H72, and Microbacterium sp. Strain H83, isolated from residential settings.</title>
        <authorList>
            <person name="Lymperopoulou D."/>
            <person name="Adams R.I."/>
            <person name="Lindow S."/>
            <person name="Coil D.A."/>
            <person name="Jospin G."/>
            <person name="Eisen J.A."/>
        </authorList>
    </citation>
    <scope>NUCLEOTIDE SEQUENCE [LARGE SCALE GENOMIC DNA]</scope>
    <source>
        <strain evidence="4 5">H39</strain>
    </source>
</reference>
<dbReference type="RefSeq" id="WP_064285107.1">
    <property type="nucleotide sequence ID" value="NZ_LWCS01000076.1"/>
</dbReference>
<dbReference type="Proteomes" id="UP000078396">
    <property type="component" value="Unassembled WGS sequence"/>
</dbReference>
<dbReference type="InterPro" id="IPR025841">
    <property type="entry name" value="CP_ATPgrasp_2"/>
</dbReference>
<dbReference type="EMBL" id="LWCS01000076">
    <property type="protein sequence ID" value="OAN28693.1"/>
    <property type="molecule type" value="Genomic_DNA"/>
</dbReference>
<dbReference type="Pfam" id="PF14403">
    <property type="entry name" value="CP_ATPgrasp_2"/>
    <property type="match status" value="1"/>
</dbReference>
<feature type="compositionally biased region" description="Pro residues" evidence="1">
    <location>
        <begin position="1"/>
        <end position="10"/>
    </location>
</feature>
<comment type="caution">
    <text evidence="4">The sequence shown here is derived from an EMBL/GenBank/DDBJ whole genome shotgun (WGS) entry which is preliminary data.</text>
</comment>
<dbReference type="OrthoDB" id="9803842at2"/>
<dbReference type="STRING" id="912594.AWC12_23860"/>
<proteinExistence type="predicted"/>
<name>A0A178LG20_MYCIR</name>
<protein>
    <submittedName>
        <fullName evidence="4">Uncharacterized protein</fullName>
    </submittedName>
</protein>
<gene>
    <name evidence="4" type="ORF">A4X20_10950</name>
</gene>
<evidence type="ECO:0000256" key="1">
    <source>
        <dbReference type="SAM" id="MobiDB-lite"/>
    </source>
</evidence>
<sequence length="899" mass="97123">MAVPAMPPTPGAGFGATDLDPLEPYGSMRSQQALFDVPPPAIGPSAGYDEFVDAQGEVRPAWQELADCVRERGRDGLARLRAAVRGLVDNDGITYIQVDRHGDAITDNDGTAVSGPWQLDALPLVVSAPDWDRLEAGLVQRSRLLDAVLTDIYGDRRSITSGVLPPQLVFAHPGYVRAARGIEVPGRHQLFLHGCDIGRARSGEFLVNADWTQAPSGAGYALADRRVVAHAIPDLYEQIGPRPASPWAQALRLALIDAAPESAQEPVVVVLSPGIHSETAFDQAYLASLLGLPLVESADLVVRDGMLWMRSMGTLKRVDVVLRRVDAEYADPLDLRPDSRLGVVGLVEALRRGAVTVVNTLGSGVLESAGLLRFLPELAQKLLDETPLLQTAPLYWAGIDVERSHLLAHLAELLIKPVTGGDPIVGPELSAAQRESLAARIAATPWQWVGQELPQFSSAPSDFLPAGLSSSNVGMRLFSVSQRSGYAPMIGGLGYLLAPGSKAYQLKTVAAKDIWVRTPTRVTAEKISVAGAVDLTAADAGRLPALARSSPTQEVSSPRVLSDLFWIGRYAERAEHMSRLLTVTRERYHEYRYRRTMEGSECVPVLLTALGEITGTDTGAGADYAEMVATAPTTLWSLTADRHRPGSLAQSVERLGLAARAVRDQMSNDTWMVLSALERALLYGPETPPDSRAEGDAFLASTSTQVLAGMLALSGVVAESMVHDVGWTMLDIGKRIERAQALSALLRATLTTVRAPGAEQTITESTLVACESLVIYRRRNPGEISVAGVAELVLFDTANPRSLVYQLERLRAHLRSLPGSSGSSRPERMVDEIATRLRRIEPDELEAATAEGNREELEGLLRAMHRDLRELSSVITAIHLSLPGDMQPLWGRDERRVVP</sequence>
<dbReference type="Pfam" id="PF04168">
    <property type="entry name" value="Alpha-E"/>
    <property type="match status" value="1"/>
</dbReference>
<dbReference type="SUPFAM" id="SSF56059">
    <property type="entry name" value="Glutathione synthetase ATP-binding domain-like"/>
    <property type="match status" value="1"/>
</dbReference>
<dbReference type="Gene3D" id="3.40.50.11290">
    <property type="match status" value="1"/>
</dbReference>
<dbReference type="AlphaFoldDB" id="A0A178LG20"/>
<organism evidence="4 5">
    <name type="scientific">Mycolicibacterium iranicum</name>
    <name type="common">Mycobacterium iranicum</name>
    <dbReference type="NCBI Taxonomy" id="912594"/>
    <lineage>
        <taxon>Bacteria</taxon>
        <taxon>Bacillati</taxon>
        <taxon>Actinomycetota</taxon>
        <taxon>Actinomycetes</taxon>
        <taxon>Mycobacteriales</taxon>
        <taxon>Mycobacteriaceae</taxon>
        <taxon>Mycolicibacterium</taxon>
    </lineage>
</organism>
<dbReference type="eggNOG" id="COG2307">
    <property type="taxonomic scope" value="Bacteria"/>
</dbReference>
<evidence type="ECO:0000313" key="5">
    <source>
        <dbReference type="Proteomes" id="UP000078396"/>
    </source>
</evidence>
<evidence type="ECO:0000259" key="3">
    <source>
        <dbReference type="Pfam" id="PF14403"/>
    </source>
</evidence>
<dbReference type="Gene3D" id="3.30.1490.270">
    <property type="match status" value="1"/>
</dbReference>
<accession>A0A178LG20</accession>
<feature type="region of interest" description="Disordered" evidence="1">
    <location>
        <begin position="1"/>
        <end position="25"/>
    </location>
</feature>
<dbReference type="InterPro" id="IPR007296">
    <property type="entry name" value="DUF403"/>
</dbReference>
<dbReference type="PANTHER" id="PTHR34595:SF2">
    <property type="entry name" value="BLR2978 PROTEIN"/>
    <property type="match status" value="1"/>
</dbReference>
<dbReference type="eggNOG" id="COG2308">
    <property type="taxonomic scope" value="Bacteria"/>
</dbReference>
<dbReference type="InterPro" id="IPR051680">
    <property type="entry name" value="ATP-dep_Glu-Cys_Ligase-2"/>
</dbReference>
<dbReference type="PANTHER" id="PTHR34595">
    <property type="entry name" value="BLR5612 PROTEIN"/>
    <property type="match status" value="1"/>
</dbReference>
<feature type="domain" description="Circularly permuted ATP-grasp type 2" evidence="3">
    <location>
        <begin position="123"/>
        <end position="494"/>
    </location>
</feature>
<evidence type="ECO:0000259" key="2">
    <source>
        <dbReference type="Pfam" id="PF04168"/>
    </source>
</evidence>
<evidence type="ECO:0000313" key="4">
    <source>
        <dbReference type="EMBL" id="OAN28693.1"/>
    </source>
</evidence>
<feature type="domain" description="DUF403" evidence="2">
    <location>
        <begin position="558"/>
        <end position="877"/>
    </location>
</feature>